<keyword evidence="3" id="KW-1185">Reference proteome</keyword>
<feature type="domain" description="Peptidoglycan binding-like" evidence="1">
    <location>
        <begin position="26"/>
        <end position="85"/>
    </location>
</feature>
<protein>
    <submittedName>
        <fullName evidence="2">Putative peptidoglycan binding protein</fullName>
    </submittedName>
</protein>
<dbReference type="Proteomes" id="UP000292262">
    <property type="component" value="Unassembled WGS sequence"/>
</dbReference>
<dbReference type="SUPFAM" id="SSF47090">
    <property type="entry name" value="PGBD-like"/>
    <property type="match status" value="1"/>
</dbReference>
<dbReference type="RefSeq" id="WP_130287175.1">
    <property type="nucleotide sequence ID" value="NZ_SGXE01000003.1"/>
</dbReference>
<organism evidence="2 3">
    <name type="scientific">Aquimarina brevivitae</name>
    <dbReference type="NCBI Taxonomy" id="323412"/>
    <lineage>
        <taxon>Bacteria</taxon>
        <taxon>Pseudomonadati</taxon>
        <taxon>Bacteroidota</taxon>
        <taxon>Flavobacteriia</taxon>
        <taxon>Flavobacteriales</taxon>
        <taxon>Flavobacteriaceae</taxon>
        <taxon>Aquimarina</taxon>
    </lineage>
</organism>
<dbReference type="Gene3D" id="1.10.101.10">
    <property type="entry name" value="PGBD-like superfamily/PGBD"/>
    <property type="match status" value="1"/>
</dbReference>
<dbReference type="InterPro" id="IPR036366">
    <property type="entry name" value="PGBDSf"/>
</dbReference>
<dbReference type="InterPro" id="IPR002477">
    <property type="entry name" value="Peptidoglycan-bd-like"/>
</dbReference>
<accession>A0A4Q7NYT4</accession>
<proteinExistence type="predicted"/>
<evidence type="ECO:0000313" key="3">
    <source>
        <dbReference type="Proteomes" id="UP000292262"/>
    </source>
</evidence>
<name>A0A4Q7NYT4_9FLAO</name>
<dbReference type="InterPro" id="IPR036365">
    <property type="entry name" value="PGBD-like_sf"/>
</dbReference>
<reference evidence="2 3" key="1">
    <citation type="submission" date="2019-02" db="EMBL/GenBank/DDBJ databases">
        <title>Genomic Encyclopedia of Type Strains, Phase IV (KMG-IV): sequencing the most valuable type-strain genomes for metagenomic binning, comparative biology and taxonomic classification.</title>
        <authorList>
            <person name="Goeker M."/>
        </authorList>
    </citation>
    <scope>NUCLEOTIDE SEQUENCE [LARGE SCALE GENOMIC DNA]</scope>
    <source>
        <strain evidence="2 3">DSM 17196</strain>
    </source>
</reference>
<evidence type="ECO:0000313" key="2">
    <source>
        <dbReference type="EMBL" id="RZS92495.1"/>
    </source>
</evidence>
<dbReference type="OrthoDB" id="9812621at2"/>
<gene>
    <name evidence="2" type="ORF">EV197_2633</name>
</gene>
<dbReference type="AlphaFoldDB" id="A0A4Q7NYT4"/>
<dbReference type="Pfam" id="PF01471">
    <property type="entry name" value="PG_binding_1"/>
    <property type="match status" value="1"/>
</dbReference>
<sequence length="272" mass="30586">MKKDWYKKELLLKNTQQRNGADNNRKDVMKIQSWLCLFNIWNPNSATATGIDGDFGPATERAVQNFQKIQGLQQNGIVDQVVFDTLSVNLKNAFETPLQSNDLRSLVVEAAENHVNNHPFELDIKGQSNSGPWVRSYMDGNDGNPWFWCMGFVQAVVDQAASSIGKNFKDLMPLTYSCDTVGTTGLQKGILSRHQQIRQDLSLVQPGDIFLTQKSKFDWTHTGIITQVFGEVIETIEGNTNFQGSRNGIAVMKRTRNLMRSKIDVFSIAPLI</sequence>
<dbReference type="EMBL" id="SGXE01000003">
    <property type="protein sequence ID" value="RZS92495.1"/>
    <property type="molecule type" value="Genomic_DNA"/>
</dbReference>
<evidence type="ECO:0000259" key="1">
    <source>
        <dbReference type="Pfam" id="PF01471"/>
    </source>
</evidence>
<comment type="caution">
    <text evidence="2">The sequence shown here is derived from an EMBL/GenBank/DDBJ whole genome shotgun (WGS) entry which is preliminary data.</text>
</comment>